<dbReference type="Pfam" id="PF17784">
    <property type="entry name" value="Sulfotransfer_4"/>
    <property type="match status" value="1"/>
</dbReference>
<proteinExistence type="predicted"/>
<dbReference type="Gene3D" id="3.40.50.1820">
    <property type="entry name" value="alpha/beta hydrolase"/>
    <property type="match status" value="1"/>
</dbReference>
<dbReference type="Pfam" id="PF12697">
    <property type="entry name" value="Abhydrolase_6"/>
    <property type="match status" value="1"/>
</dbReference>
<dbReference type="Proteomes" id="UP000245956">
    <property type="component" value="Unassembled WGS sequence"/>
</dbReference>
<evidence type="ECO:0000259" key="1">
    <source>
        <dbReference type="Pfam" id="PF12697"/>
    </source>
</evidence>
<dbReference type="EMBL" id="LCWV01000014">
    <property type="protein sequence ID" value="PWI68636.1"/>
    <property type="molecule type" value="Genomic_DNA"/>
</dbReference>
<dbReference type="PANTHER" id="PTHR37017">
    <property type="entry name" value="AB HYDROLASE-1 DOMAIN-CONTAINING PROTEIN-RELATED"/>
    <property type="match status" value="1"/>
</dbReference>
<dbReference type="PANTHER" id="PTHR37017:SF11">
    <property type="entry name" value="ESTERASE_LIPASE_THIOESTERASE DOMAIN-CONTAINING PROTEIN"/>
    <property type="match status" value="1"/>
</dbReference>
<dbReference type="InterPro" id="IPR029058">
    <property type="entry name" value="AB_hydrolase_fold"/>
</dbReference>
<evidence type="ECO:0000313" key="2">
    <source>
        <dbReference type="EMBL" id="PWI68636.1"/>
    </source>
</evidence>
<name>A0A2U3E2D3_PURLI</name>
<protein>
    <recommendedName>
        <fullName evidence="1">AB hydrolase-1 domain-containing protein</fullName>
    </recommendedName>
</protein>
<dbReference type="SUPFAM" id="SSF53474">
    <property type="entry name" value="alpha/beta-Hydrolases"/>
    <property type="match status" value="1"/>
</dbReference>
<dbReference type="InterPro" id="IPR052897">
    <property type="entry name" value="Sec-Metab_Biosynth_Hydrolase"/>
</dbReference>
<sequence length="520" mass="58246">MKVICLGYSRTGTRSLRDALMMLGFNHTYHTFDAAWLRPQDCKFWLDGLRAKCDGIGNVPGRAEFDRAITDMPAAYFAEELISAYPDAKIILTVRNVDGWHRSVKSTLEIADNSLVNALLGLTARLLLMPNRWNHPMFQTLHRALYHGNFESNGRKSFEDYYNKVRALVPKERLLEYHVSQGWEPLCEFLGRPVPAEEVPFINQTEVINKRLDKMWIANTKAQLKRLLDVSAYTALTVLIAMLMAIADPTSGNWRTDEPQAQRNNHSFLMAKKEAILLITGAWHLPKHYHKLISGLQTKGLRVICERLPTNNGVVPPNATIHDDVQFVKDIVAKEVASGTHLTVVGHSWGGMISSAALTEFAVDPSSDKGGVTDIILIAAFIPSESDSLAGMFGGNLPPYLVSQPNDTVIWVDPIEHLYNDIAPEEAKWADDLRVAHGHTAQYTSIECDRVAWRDIPLTYIVCELDQALPAFVQDIMVSKVEEQGVKVRKYRLAASHSPFLSIPGKLVEIVMEVMSSHQL</sequence>
<dbReference type="SUPFAM" id="SSF52540">
    <property type="entry name" value="P-loop containing nucleoside triphosphate hydrolases"/>
    <property type="match status" value="1"/>
</dbReference>
<dbReference type="InterPro" id="IPR027417">
    <property type="entry name" value="P-loop_NTPase"/>
</dbReference>
<gene>
    <name evidence="2" type="ORF">PCL_01725</name>
</gene>
<reference evidence="2 3" key="1">
    <citation type="journal article" date="2016" name="Front. Microbiol.">
        <title>Genome and transcriptome sequences reveal the specific parasitism of the nematophagous Purpureocillium lilacinum 36-1.</title>
        <authorList>
            <person name="Xie J."/>
            <person name="Li S."/>
            <person name="Mo C."/>
            <person name="Xiao X."/>
            <person name="Peng D."/>
            <person name="Wang G."/>
            <person name="Xiao Y."/>
        </authorList>
    </citation>
    <scope>NUCLEOTIDE SEQUENCE [LARGE SCALE GENOMIC DNA]</scope>
    <source>
        <strain evidence="2 3">36-1</strain>
    </source>
</reference>
<dbReference type="InterPro" id="IPR000073">
    <property type="entry name" value="AB_hydrolase_1"/>
</dbReference>
<feature type="domain" description="AB hydrolase-1" evidence="1">
    <location>
        <begin position="276"/>
        <end position="508"/>
    </location>
</feature>
<dbReference type="InterPro" id="IPR040632">
    <property type="entry name" value="Sulfotransfer_4"/>
</dbReference>
<organism evidence="2 3">
    <name type="scientific">Purpureocillium lilacinum</name>
    <name type="common">Paecilomyces lilacinus</name>
    <dbReference type="NCBI Taxonomy" id="33203"/>
    <lineage>
        <taxon>Eukaryota</taxon>
        <taxon>Fungi</taxon>
        <taxon>Dikarya</taxon>
        <taxon>Ascomycota</taxon>
        <taxon>Pezizomycotina</taxon>
        <taxon>Sordariomycetes</taxon>
        <taxon>Hypocreomycetidae</taxon>
        <taxon>Hypocreales</taxon>
        <taxon>Ophiocordycipitaceae</taxon>
        <taxon>Purpureocillium</taxon>
    </lineage>
</organism>
<accession>A0A2U3E2D3</accession>
<dbReference type="AlphaFoldDB" id="A0A2U3E2D3"/>
<comment type="caution">
    <text evidence="2">The sequence shown here is derived from an EMBL/GenBank/DDBJ whole genome shotgun (WGS) entry which is preliminary data.</text>
</comment>
<evidence type="ECO:0000313" key="3">
    <source>
        <dbReference type="Proteomes" id="UP000245956"/>
    </source>
</evidence>
<dbReference type="Gene3D" id="3.40.50.300">
    <property type="entry name" value="P-loop containing nucleotide triphosphate hydrolases"/>
    <property type="match status" value="1"/>
</dbReference>